<dbReference type="PANTHER" id="PTHR35089">
    <property type="entry name" value="CHAPERONE PROTEIN SKP"/>
    <property type="match status" value="1"/>
</dbReference>
<dbReference type="SUPFAM" id="SSF111384">
    <property type="entry name" value="OmpH-like"/>
    <property type="match status" value="1"/>
</dbReference>
<feature type="region of interest" description="Disordered" evidence="3">
    <location>
        <begin position="211"/>
        <end position="234"/>
    </location>
</feature>
<dbReference type="AlphaFoldDB" id="A0A1T5EIB2"/>
<feature type="chain" id="PRO_5012911005" evidence="4">
    <location>
        <begin position="23"/>
        <end position="234"/>
    </location>
</feature>
<dbReference type="SMART" id="SM00935">
    <property type="entry name" value="OmpH"/>
    <property type="match status" value="1"/>
</dbReference>
<evidence type="ECO:0000256" key="3">
    <source>
        <dbReference type="SAM" id="MobiDB-lite"/>
    </source>
</evidence>
<dbReference type="GO" id="GO:0005829">
    <property type="term" value="C:cytosol"/>
    <property type="evidence" value="ECO:0007669"/>
    <property type="project" value="TreeGrafter"/>
</dbReference>
<evidence type="ECO:0000256" key="1">
    <source>
        <dbReference type="ARBA" id="ARBA00009091"/>
    </source>
</evidence>
<evidence type="ECO:0000313" key="6">
    <source>
        <dbReference type="Proteomes" id="UP000190044"/>
    </source>
</evidence>
<dbReference type="GO" id="GO:0051082">
    <property type="term" value="F:unfolded protein binding"/>
    <property type="evidence" value="ECO:0007669"/>
    <property type="project" value="InterPro"/>
</dbReference>
<dbReference type="InterPro" id="IPR024930">
    <property type="entry name" value="Skp_dom_sf"/>
</dbReference>
<gene>
    <name evidence="5" type="ORF">SAMN06295937_102230</name>
</gene>
<dbReference type="PANTHER" id="PTHR35089:SF1">
    <property type="entry name" value="CHAPERONE PROTEIN SKP"/>
    <property type="match status" value="1"/>
</dbReference>
<reference evidence="6" key="1">
    <citation type="submission" date="2017-02" db="EMBL/GenBank/DDBJ databases">
        <authorList>
            <person name="Varghese N."/>
            <person name="Submissions S."/>
        </authorList>
    </citation>
    <scope>NUCLEOTIDE SEQUENCE [LARGE SCALE GENOMIC DNA]</scope>
    <source>
        <strain evidence="6">R11H</strain>
    </source>
</reference>
<dbReference type="GO" id="GO:0050821">
    <property type="term" value="P:protein stabilization"/>
    <property type="evidence" value="ECO:0007669"/>
    <property type="project" value="TreeGrafter"/>
</dbReference>
<dbReference type="Pfam" id="PF03938">
    <property type="entry name" value="OmpH"/>
    <property type="match status" value="1"/>
</dbReference>
<comment type="similarity">
    <text evidence="1">Belongs to the Skp family.</text>
</comment>
<evidence type="ECO:0000313" key="5">
    <source>
        <dbReference type="EMBL" id="SKB83773.1"/>
    </source>
</evidence>
<organism evidence="5 6">
    <name type="scientific">Sphingopyxis flava</name>
    <dbReference type="NCBI Taxonomy" id="1507287"/>
    <lineage>
        <taxon>Bacteria</taxon>
        <taxon>Pseudomonadati</taxon>
        <taxon>Pseudomonadota</taxon>
        <taxon>Alphaproteobacteria</taxon>
        <taxon>Sphingomonadales</taxon>
        <taxon>Sphingomonadaceae</taxon>
        <taxon>Sphingopyxis</taxon>
    </lineage>
</organism>
<evidence type="ECO:0000256" key="2">
    <source>
        <dbReference type="ARBA" id="ARBA00022729"/>
    </source>
</evidence>
<dbReference type="EMBL" id="FUYP01000022">
    <property type="protein sequence ID" value="SKB83773.1"/>
    <property type="molecule type" value="Genomic_DNA"/>
</dbReference>
<protein>
    <submittedName>
        <fullName evidence="5">Periplasmic chaperone for outer membrane proteins Skp</fullName>
    </submittedName>
</protein>
<keyword evidence="6" id="KW-1185">Reference proteome</keyword>
<sequence length="234" mass="24704">MKKIFVASALALAALSVSPMTAAPAAAQSKTGIGIADLDVATTRSNAYQTALNQIRTTYKAQIDQVEARDQTLGAELNVLRARANEEAKKTPQNKAALDAAVKAFQDKSAAAQREIAQMAQPYELARAYAIDQITVRLDDAVKGAMTKRKVDLLLNYDQQVVLAAQPPVDITDAIIAELNTLVPSVSIAVPAGYQPGQLMQQKNQALINAARAQQGQAAPAATTPATGTPPTTR</sequence>
<proteinExistence type="inferred from homology"/>
<evidence type="ECO:0000256" key="4">
    <source>
        <dbReference type="SAM" id="SignalP"/>
    </source>
</evidence>
<dbReference type="Proteomes" id="UP000190044">
    <property type="component" value="Unassembled WGS sequence"/>
</dbReference>
<dbReference type="RefSeq" id="WP_079639542.1">
    <property type="nucleotide sequence ID" value="NZ_FUYP01000022.1"/>
</dbReference>
<dbReference type="Gene3D" id="3.30.910.20">
    <property type="entry name" value="Skp domain"/>
    <property type="match status" value="1"/>
</dbReference>
<keyword evidence="2 4" id="KW-0732">Signal</keyword>
<dbReference type="InterPro" id="IPR005632">
    <property type="entry name" value="Chaperone_Skp"/>
</dbReference>
<dbReference type="OrthoDB" id="7427936at2"/>
<feature type="signal peptide" evidence="4">
    <location>
        <begin position="1"/>
        <end position="22"/>
    </location>
</feature>
<name>A0A1T5EIB2_9SPHN</name>
<accession>A0A1T5EIB2</accession>